<dbReference type="EC" id="2.7.13.3" evidence="3"/>
<dbReference type="CDD" id="cd06225">
    <property type="entry name" value="HAMP"/>
    <property type="match status" value="1"/>
</dbReference>
<evidence type="ECO:0000256" key="12">
    <source>
        <dbReference type="SAM" id="Phobius"/>
    </source>
</evidence>
<dbReference type="Proteomes" id="UP000215301">
    <property type="component" value="Unassembled WGS sequence"/>
</dbReference>
<dbReference type="Gene3D" id="3.30.565.10">
    <property type="entry name" value="Histidine kinase-like ATPase, C-terminal domain"/>
    <property type="match status" value="1"/>
</dbReference>
<feature type="domain" description="HAMP" evidence="14">
    <location>
        <begin position="319"/>
        <end position="371"/>
    </location>
</feature>
<evidence type="ECO:0000256" key="9">
    <source>
        <dbReference type="ARBA" id="ARBA00022989"/>
    </source>
</evidence>
<comment type="subcellular location">
    <subcellularLocation>
        <location evidence="2">Cell membrane</location>
        <topology evidence="2">Multi-pass membrane protein</topology>
    </subcellularLocation>
</comment>
<dbReference type="PROSITE" id="PS50885">
    <property type="entry name" value="HAMP"/>
    <property type="match status" value="1"/>
</dbReference>
<dbReference type="Pfam" id="PF02743">
    <property type="entry name" value="dCache_1"/>
    <property type="match status" value="1"/>
</dbReference>
<dbReference type="EMBL" id="NKHD01000001">
    <property type="protein sequence ID" value="OXT09574.1"/>
    <property type="molecule type" value="Genomic_DNA"/>
</dbReference>
<dbReference type="InterPro" id="IPR033479">
    <property type="entry name" value="dCache_1"/>
</dbReference>
<evidence type="ECO:0000256" key="10">
    <source>
        <dbReference type="ARBA" id="ARBA00023012"/>
    </source>
</evidence>
<proteinExistence type="predicted"/>
<dbReference type="InterPro" id="IPR010559">
    <property type="entry name" value="Sig_transdc_His_kin_internal"/>
</dbReference>
<dbReference type="InterPro" id="IPR005467">
    <property type="entry name" value="His_kinase_dom"/>
</dbReference>
<dbReference type="PANTHER" id="PTHR34220:SF7">
    <property type="entry name" value="SENSOR HISTIDINE KINASE YPDA"/>
    <property type="match status" value="1"/>
</dbReference>
<keyword evidence="4" id="KW-1003">Cell membrane</keyword>
<evidence type="ECO:0000256" key="7">
    <source>
        <dbReference type="ARBA" id="ARBA00022692"/>
    </source>
</evidence>
<evidence type="ECO:0000256" key="2">
    <source>
        <dbReference type="ARBA" id="ARBA00004651"/>
    </source>
</evidence>
<dbReference type="GO" id="GO:0000155">
    <property type="term" value="F:phosphorelay sensor kinase activity"/>
    <property type="evidence" value="ECO:0007669"/>
    <property type="project" value="InterPro"/>
</dbReference>
<dbReference type="SUPFAM" id="SSF55874">
    <property type="entry name" value="ATPase domain of HSP90 chaperone/DNA topoisomerase II/histidine kinase"/>
    <property type="match status" value="1"/>
</dbReference>
<keyword evidence="11 12" id="KW-0472">Membrane</keyword>
<dbReference type="Gene3D" id="6.10.340.10">
    <property type="match status" value="1"/>
</dbReference>
<keyword evidence="6" id="KW-0808">Transferase</keyword>
<keyword evidence="8 15" id="KW-0418">Kinase</keyword>
<evidence type="ECO:0000313" key="16">
    <source>
        <dbReference type="Proteomes" id="UP000215301"/>
    </source>
</evidence>
<evidence type="ECO:0000256" key="1">
    <source>
        <dbReference type="ARBA" id="ARBA00000085"/>
    </source>
</evidence>
<evidence type="ECO:0000256" key="6">
    <source>
        <dbReference type="ARBA" id="ARBA00022679"/>
    </source>
</evidence>
<evidence type="ECO:0000259" key="14">
    <source>
        <dbReference type="PROSITE" id="PS50885"/>
    </source>
</evidence>
<dbReference type="RefSeq" id="WP_094043095.1">
    <property type="nucleotide sequence ID" value="NZ_NKHD01000001.1"/>
</dbReference>
<dbReference type="Pfam" id="PF02518">
    <property type="entry name" value="HATPase_c"/>
    <property type="match status" value="1"/>
</dbReference>
<feature type="transmembrane region" description="Helical" evidence="12">
    <location>
        <begin position="20"/>
        <end position="37"/>
    </location>
</feature>
<dbReference type="InterPro" id="IPR003660">
    <property type="entry name" value="HAMP_dom"/>
</dbReference>
<evidence type="ECO:0000256" key="3">
    <source>
        <dbReference type="ARBA" id="ARBA00012438"/>
    </source>
</evidence>
<evidence type="ECO:0000256" key="8">
    <source>
        <dbReference type="ARBA" id="ARBA00022777"/>
    </source>
</evidence>
<dbReference type="Pfam" id="PF06580">
    <property type="entry name" value="His_kinase"/>
    <property type="match status" value="1"/>
</dbReference>
<evidence type="ECO:0000256" key="11">
    <source>
        <dbReference type="ARBA" id="ARBA00023136"/>
    </source>
</evidence>
<dbReference type="SMART" id="SM00387">
    <property type="entry name" value="HATPase_c"/>
    <property type="match status" value="1"/>
</dbReference>
<dbReference type="GO" id="GO:0005886">
    <property type="term" value="C:plasma membrane"/>
    <property type="evidence" value="ECO:0007669"/>
    <property type="project" value="UniProtKB-SubCell"/>
</dbReference>
<evidence type="ECO:0000313" key="15">
    <source>
        <dbReference type="EMBL" id="OXT09574.1"/>
    </source>
</evidence>
<keyword evidence="7 12" id="KW-0812">Transmembrane</keyword>
<name>A0A231VNB9_THETR</name>
<dbReference type="PANTHER" id="PTHR34220">
    <property type="entry name" value="SENSOR HISTIDINE KINASE YPDA"/>
    <property type="match status" value="1"/>
</dbReference>
<keyword evidence="10" id="KW-0902">Two-component regulatory system</keyword>
<reference evidence="15 16" key="1">
    <citation type="submission" date="2017-06" db="EMBL/GenBank/DDBJ databases">
        <title>Isolation and characterization of a thermophilic and butanogenic Thermoanaerobacterium thermosaccharolyticum M5 capable of efficient degradation of hemicellulose.</title>
        <authorList>
            <person name="Xin F."/>
            <person name="Jiang Y."/>
        </authorList>
    </citation>
    <scope>NUCLEOTIDE SEQUENCE [LARGE SCALE GENOMIC DNA]</scope>
    <source>
        <strain evidence="15 16">M5</strain>
    </source>
</reference>
<dbReference type="PROSITE" id="PS50109">
    <property type="entry name" value="HIS_KIN"/>
    <property type="match status" value="1"/>
</dbReference>
<dbReference type="AlphaFoldDB" id="A0A231VNB9"/>
<gene>
    <name evidence="15" type="ORF">CE561_00105</name>
</gene>
<accession>A0A231VNB9</accession>
<dbReference type="InterPro" id="IPR036890">
    <property type="entry name" value="HATPase_C_sf"/>
</dbReference>
<keyword evidence="9 12" id="KW-1133">Transmembrane helix</keyword>
<evidence type="ECO:0000256" key="5">
    <source>
        <dbReference type="ARBA" id="ARBA00022553"/>
    </source>
</evidence>
<organism evidence="15 16">
    <name type="scientific">Thermoanaerobacterium thermosaccharolyticum</name>
    <name type="common">Clostridium thermosaccharolyticum</name>
    <dbReference type="NCBI Taxonomy" id="1517"/>
    <lineage>
        <taxon>Bacteria</taxon>
        <taxon>Bacillati</taxon>
        <taxon>Bacillota</taxon>
        <taxon>Clostridia</taxon>
        <taxon>Thermoanaerobacterales</taxon>
        <taxon>Thermoanaerobacteraceae</taxon>
        <taxon>Thermoanaerobacterium</taxon>
    </lineage>
</organism>
<protein>
    <recommendedName>
        <fullName evidence="3">histidine kinase</fullName>
        <ecNumber evidence="3">2.7.13.3</ecNumber>
    </recommendedName>
</protein>
<feature type="domain" description="Histidine kinase" evidence="13">
    <location>
        <begin position="481"/>
        <end position="580"/>
    </location>
</feature>
<dbReference type="SUPFAM" id="SSF158472">
    <property type="entry name" value="HAMP domain-like"/>
    <property type="match status" value="1"/>
</dbReference>
<dbReference type="InterPro" id="IPR050640">
    <property type="entry name" value="Bact_2-comp_sensor_kinase"/>
</dbReference>
<dbReference type="InterPro" id="IPR003594">
    <property type="entry name" value="HATPase_dom"/>
</dbReference>
<comment type="caution">
    <text evidence="15">The sequence shown here is derived from an EMBL/GenBank/DDBJ whole genome shotgun (WGS) entry which is preliminary data.</text>
</comment>
<sequence>MFDKVIKKFGDLSISSKIVLYYLFVLIISISFLSIAYQEINSNITSNKVMQVSNEIVSNINSNIESLINTVDNQSKILISSQILQSALSNGNTGNYASYIQPMSKYLADFLNFNDFISSIYIFDNRGNEYFVDNVSYKNINLSVLKSADWYNKLISLRGAYILIANSGSLINDSKGNQGYVSFIRVINDVNSQKPAGFMIINISESYLYKYINSSINTYTSGIIIKDENGNSIVEPTNISKSLNDEIFNYIKPNNSTIKKIDGKVYIISDLKNNFGWNIISITPFNELNSQFWIYNLILLLVIIINIILLILGLLFISLFITQPIIKLVNSMKGIKDGKFEKVNIITGNDEIGMLKDVYNKMIDEIKKLIGDIISEQKMKRKLELDVMQSQIKPHFLFNSFDAMSALILMGDTKNASKIVKALGKFYRSFLINGNEEITIKEELDIINNYLTIQKIRFGDKFSVVMNIDERVLNYKIPKLILQPLVENALNHGVRNKEGQGIISIKALYGDNQIILMVEDNGKGMSEEKIREIESGMSKGVGLRSTIERLKIYYNSADVVKIYSKIDEGTKIEITIPIKKEDQNDK</sequence>
<evidence type="ECO:0000259" key="13">
    <source>
        <dbReference type="PROSITE" id="PS50109"/>
    </source>
</evidence>
<evidence type="ECO:0000256" key="4">
    <source>
        <dbReference type="ARBA" id="ARBA00022475"/>
    </source>
</evidence>
<dbReference type="SMART" id="SM00304">
    <property type="entry name" value="HAMP"/>
    <property type="match status" value="1"/>
</dbReference>
<feature type="transmembrane region" description="Helical" evidence="12">
    <location>
        <begin position="292"/>
        <end position="322"/>
    </location>
</feature>
<comment type="catalytic activity">
    <reaction evidence="1">
        <text>ATP + protein L-histidine = ADP + protein N-phospho-L-histidine.</text>
        <dbReference type="EC" id="2.7.13.3"/>
    </reaction>
</comment>
<keyword evidence="5" id="KW-0597">Phosphoprotein</keyword>